<dbReference type="GO" id="GO:0016301">
    <property type="term" value="F:kinase activity"/>
    <property type="evidence" value="ECO:0007669"/>
    <property type="project" value="UniProtKB-KW"/>
</dbReference>
<evidence type="ECO:0000313" key="7">
    <source>
        <dbReference type="Proteomes" id="UP000218505"/>
    </source>
</evidence>
<dbReference type="PANTHER" id="PTHR32089:SF112">
    <property type="entry name" value="LYSOZYME-LIKE PROTEIN-RELATED"/>
    <property type="match status" value="1"/>
</dbReference>
<dbReference type="GO" id="GO:0007165">
    <property type="term" value="P:signal transduction"/>
    <property type="evidence" value="ECO:0007669"/>
    <property type="project" value="UniProtKB-KW"/>
</dbReference>
<dbReference type="RefSeq" id="WP_096492486.1">
    <property type="nucleotide sequence ID" value="NZ_CP023445.1"/>
</dbReference>
<gene>
    <name evidence="6" type="ORF">CNX65_09780</name>
</gene>
<proteinExistence type="predicted"/>
<dbReference type="GO" id="GO:0016020">
    <property type="term" value="C:membrane"/>
    <property type="evidence" value="ECO:0007669"/>
    <property type="project" value="InterPro"/>
</dbReference>
<dbReference type="InterPro" id="IPR004089">
    <property type="entry name" value="MCPsignal_dom"/>
</dbReference>
<dbReference type="KEGG" id="apre:CNX65_09780"/>
<dbReference type="PANTHER" id="PTHR32089">
    <property type="entry name" value="METHYL-ACCEPTING CHEMOTAXIS PROTEIN MCPB"/>
    <property type="match status" value="1"/>
</dbReference>
<dbReference type="CDD" id="cd00130">
    <property type="entry name" value="PAS"/>
    <property type="match status" value="1"/>
</dbReference>
<dbReference type="PROSITE" id="PS50113">
    <property type="entry name" value="PAC"/>
    <property type="match status" value="1"/>
</dbReference>
<dbReference type="SMART" id="SM00086">
    <property type="entry name" value="PAC"/>
    <property type="match status" value="1"/>
</dbReference>
<keyword evidence="6" id="KW-0808">Transferase</keyword>
<dbReference type="SMART" id="SM00283">
    <property type="entry name" value="MA"/>
    <property type="match status" value="1"/>
</dbReference>
<evidence type="ECO:0000259" key="4">
    <source>
        <dbReference type="PROSITE" id="PS50111"/>
    </source>
</evidence>
<sequence length="344" mass="37586">MLGWKSRRAQQGTEGREPGPRTAADTGEADALRDEVAALKQELEFVNERYGLMIKASDIGLWDMSVVAGDPVNASNEFWWSDHLRKMLGFTDERDFPNVLDSWASRLHPDEKDSVLGAFAAHLNDRTGRIPYDIEYRLKRKTGEYRWYRASGTTRRDEAGVPLRVAGALLDIDTQKTLMTAALGFVDRLGDSATELSEVSNRMSDTTQTAVSVTETAVSAIEKLGESSLEIGKVVQFITTIADQTNLLALNATIEAARAGDSGRGFAVVANEVKELASETSRATDDIGHKVDVIKEDTTRAVSAIQEIKQIVTLIDSFQTTIASVADHQREAAQDGRALRAIGG</sequence>
<dbReference type="SUPFAM" id="SSF55785">
    <property type="entry name" value="PYP-like sensor domain (PAS domain)"/>
    <property type="match status" value="1"/>
</dbReference>
<name>A0A290Z3E1_9PSEU</name>
<dbReference type="Pfam" id="PF00015">
    <property type="entry name" value="MCPsignal"/>
    <property type="match status" value="1"/>
</dbReference>
<evidence type="ECO:0000256" key="1">
    <source>
        <dbReference type="ARBA" id="ARBA00023224"/>
    </source>
</evidence>
<protein>
    <submittedName>
        <fullName evidence="6">Histidine kinase</fullName>
    </submittedName>
</protein>
<keyword evidence="1 2" id="KW-0807">Transducer</keyword>
<evidence type="ECO:0000259" key="5">
    <source>
        <dbReference type="PROSITE" id="PS50113"/>
    </source>
</evidence>
<dbReference type="Gene3D" id="1.10.287.950">
    <property type="entry name" value="Methyl-accepting chemotaxis protein"/>
    <property type="match status" value="1"/>
</dbReference>
<keyword evidence="7" id="KW-1185">Reference proteome</keyword>
<reference evidence="6" key="1">
    <citation type="submission" date="2017-09" db="EMBL/GenBank/DDBJ databases">
        <title>Complete Genome Sequence of ansamitocin-producing Bacterium Actinosynnema pretiosum X47.</title>
        <authorList>
            <person name="Cao G."/>
            <person name="Zong G."/>
            <person name="Zhong C."/>
            <person name="Fu J."/>
        </authorList>
    </citation>
    <scope>NUCLEOTIDE SEQUENCE [LARGE SCALE GENOMIC DNA]</scope>
    <source>
        <strain evidence="6">X47</strain>
    </source>
</reference>
<accession>A0A290Z3E1</accession>
<dbReference type="EMBL" id="CP023445">
    <property type="protein sequence ID" value="ATE53546.1"/>
    <property type="molecule type" value="Genomic_DNA"/>
</dbReference>
<dbReference type="AlphaFoldDB" id="A0A290Z3E1"/>
<feature type="domain" description="PAC" evidence="5">
    <location>
        <begin position="132"/>
        <end position="184"/>
    </location>
</feature>
<dbReference type="InterPro" id="IPR000014">
    <property type="entry name" value="PAS"/>
</dbReference>
<feature type="region of interest" description="Disordered" evidence="3">
    <location>
        <begin position="1"/>
        <end position="28"/>
    </location>
</feature>
<dbReference type="PROSITE" id="PS50111">
    <property type="entry name" value="CHEMOTAXIS_TRANSDUC_2"/>
    <property type="match status" value="1"/>
</dbReference>
<organism evidence="6 7">
    <name type="scientific">Actinosynnema pretiosum</name>
    <dbReference type="NCBI Taxonomy" id="42197"/>
    <lineage>
        <taxon>Bacteria</taxon>
        <taxon>Bacillati</taxon>
        <taxon>Actinomycetota</taxon>
        <taxon>Actinomycetes</taxon>
        <taxon>Pseudonocardiales</taxon>
        <taxon>Pseudonocardiaceae</taxon>
        <taxon>Actinosynnema</taxon>
    </lineage>
</organism>
<dbReference type="InterPro" id="IPR001610">
    <property type="entry name" value="PAC"/>
</dbReference>
<dbReference type="InterPro" id="IPR013655">
    <property type="entry name" value="PAS_fold_3"/>
</dbReference>
<dbReference type="InterPro" id="IPR035965">
    <property type="entry name" value="PAS-like_dom_sf"/>
</dbReference>
<evidence type="ECO:0000313" key="6">
    <source>
        <dbReference type="EMBL" id="ATE53546.1"/>
    </source>
</evidence>
<evidence type="ECO:0000256" key="3">
    <source>
        <dbReference type="SAM" id="MobiDB-lite"/>
    </source>
</evidence>
<keyword evidence="6" id="KW-0418">Kinase</keyword>
<dbReference type="Gene3D" id="3.30.450.20">
    <property type="entry name" value="PAS domain"/>
    <property type="match status" value="1"/>
</dbReference>
<dbReference type="Proteomes" id="UP000218505">
    <property type="component" value="Chromosome"/>
</dbReference>
<evidence type="ECO:0000256" key="2">
    <source>
        <dbReference type="PROSITE-ProRule" id="PRU00284"/>
    </source>
</evidence>
<dbReference type="SUPFAM" id="SSF58104">
    <property type="entry name" value="Methyl-accepting chemotaxis protein (MCP) signaling domain"/>
    <property type="match status" value="1"/>
</dbReference>
<dbReference type="InterPro" id="IPR000700">
    <property type="entry name" value="PAS-assoc_C"/>
</dbReference>
<dbReference type="Pfam" id="PF08447">
    <property type="entry name" value="PAS_3"/>
    <property type="match status" value="1"/>
</dbReference>
<feature type="domain" description="Methyl-accepting transducer" evidence="4">
    <location>
        <begin position="186"/>
        <end position="312"/>
    </location>
</feature>